<dbReference type="EMBL" id="CAJNNV010031873">
    <property type="protein sequence ID" value="CAE8638139.1"/>
    <property type="molecule type" value="Genomic_DNA"/>
</dbReference>
<gene>
    <name evidence="2" type="ORF">PGLA1383_LOCUS53402</name>
</gene>
<comment type="caution">
    <text evidence="2">The sequence shown here is derived from an EMBL/GenBank/DDBJ whole genome shotgun (WGS) entry which is preliminary data.</text>
</comment>
<reference evidence="2" key="1">
    <citation type="submission" date="2021-02" db="EMBL/GenBank/DDBJ databases">
        <authorList>
            <person name="Dougan E. K."/>
            <person name="Rhodes N."/>
            <person name="Thang M."/>
            <person name="Chan C."/>
        </authorList>
    </citation>
    <scope>NUCLEOTIDE SEQUENCE</scope>
</reference>
<feature type="compositionally biased region" description="Low complexity" evidence="1">
    <location>
        <begin position="23"/>
        <end position="44"/>
    </location>
</feature>
<evidence type="ECO:0000313" key="3">
    <source>
        <dbReference type="Proteomes" id="UP000654075"/>
    </source>
</evidence>
<dbReference type="AlphaFoldDB" id="A0A813HL35"/>
<keyword evidence="3" id="KW-1185">Reference proteome</keyword>
<dbReference type="Proteomes" id="UP000654075">
    <property type="component" value="Unassembled WGS sequence"/>
</dbReference>
<evidence type="ECO:0008006" key="4">
    <source>
        <dbReference type="Google" id="ProtNLM"/>
    </source>
</evidence>
<protein>
    <recommendedName>
        <fullName evidence="4">Methyltransferase domain-containing protein</fullName>
    </recommendedName>
</protein>
<feature type="non-terminal residue" evidence="2">
    <location>
        <position position="1"/>
    </location>
</feature>
<evidence type="ECO:0000313" key="2">
    <source>
        <dbReference type="EMBL" id="CAE8638139.1"/>
    </source>
</evidence>
<evidence type="ECO:0000256" key="1">
    <source>
        <dbReference type="SAM" id="MobiDB-lite"/>
    </source>
</evidence>
<name>A0A813HL35_POLGL</name>
<dbReference type="OrthoDB" id="10006218at2759"/>
<sequence length="379" mass="41660">PKPSTGLILHSDCNQGRPALAFEAEAPKGAASSKGSKAATAPAEAAEKRPEEQPREKKAKKVSGNKDFTPAQLEEPCEYMKSNPQSSRPGKPCIPPAPFWPYKSQTIWRIELGTRILAAVTPKVTEADCKGTYLYGDVAWCTRAFDSQSPGKALLGLSYGIEERDIWSEMISNQKMLPTKLYDCFIPPERSLPMSGKAPNATRTCKGQGNDGVEGAPCYTTKYEAYQICLGSEATVKQGKHFETLADHLRGLPPLSVHLKIDTEGSEWSVLDQLVGSPEDMAKIRTLDMEVHFNWMNAGDPESVKAMSVQSRLEWEVGIMERLLEKFHCTGSTLEVYRQGWAPQDNCATGECNEPPVYLAGGFSTEMFAVSYVNKEILA</sequence>
<feature type="region of interest" description="Disordered" evidence="1">
    <location>
        <begin position="1"/>
        <end position="68"/>
    </location>
</feature>
<accession>A0A813HL35</accession>
<organism evidence="2 3">
    <name type="scientific">Polarella glacialis</name>
    <name type="common">Dinoflagellate</name>
    <dbReference type="NCBI Taxonomy" id="89957"/>
    <lineage>
        <taxon>Eukaryota</taxon>
        <taxon>Sar</taxon>
        <taxon>Alveolata</taxon>
        <taxon>Dinophyceae</taxon>
        <taxon>Suessiales</taxon>
        <taxon>Suessiaceae</taxon>
        <taxon>Polarella</taxon>
    </lineage>
</organism>
<proteinExistence type="predicted"/>
<feature type="compositionally biased region" description="Basic and acidic residues" evidence="1">
    <location>
        <begin position="45"/>
        <end position="56"/>
    </location>
</feature>